<protein>
    <recommendedName>
        <fullName evidence="4">Large ribosomal subunit protein uL23m</fullName>
    </recommendedName>
</protein>
<dbReference type="Pfam" id="PF00276">
    <property type="entry name" value="Ribosomal_L23"/>
    <property type="match status" value="1"/>
</dbReference>
<dbReference type="OrthoDB" id="275582at2759"/>
<dbReference type="PANTHER" id="PTHR12059:SF5">
    <property type="entry name" value="LARGE RIBOSOMAL SUBUNIT PROTEIN UL23M"/>
    <property type="match status" value="1"/>
</dbReference>
<organism evidence="6 7">
    <name type="scientific">Glutinoglossum americanum</name>
    <dbReference type="NCBI Taxonomy" id="1670608"/>
    <lineage>
        <taxon>Eukaryota</taxon>
        <taxon>Fungi</taxon>
        <taxon>Dikarya</taxon>
        <taxon>Ascomycota</taxon>
        <taxon>Pezizomycotina</taxon>
        <taxon>Geoglossomycetes</taxon>
        <taxon>Geoglossales</taxon>
        <taxon>Geoglossaceae</taxon>
        <taxon>Glutinoglossum</taxon>
    </lineage>
</organism>
<accession>A0A9P8L616</accession>
<dbReference type="InterPro" id="IPR012678">
    <property type="entry name" value="Ribosomal_uL23/eL15/eS24_sf"/>
</dbReference>
<dbReference type="GO" id="GO:0003735">
    <property type="term" value="F:structural constituent of ribosome"/>
    <property type="evidence" value="ECO:0007669"/>
    <property type="project" value="InterPro"/>
</dbReference>
<dbReference type="PANTHER" id="PTHR12059">
    <property type="entry name" value="RIBOSOMAL PROTEIN L23-RELATED"/>
    <property type="match status" value="1"/>
</dbReference>
<feature type="region of interest" description="Disordered" evidence="5">
    <location>
        <begin position="130"/>
        <end position="157"/>
    </location>
</feature>
<keyword evidence="7" id="KW-1185">Reference proteome</keyword>
<sequence>MATAVSRPPIRLGKKQVFLPNFTLTLLRTPFLPPTYASFIVPLNLNKLDIKDYLYNAYGIRVLSVRSFIQQQRVREDKPGARRPAPRRWFRPRAIKKMTVEMDKPFVWPEEPTDYSAWDKTMFDAVTEAQKNEVERRRASGSEPPSERESIAAQAQRLLNEEARRNPIWEDVGVPVEVEKHIPLPPDDVVRR</sequence>
<dbReference type="AlphaFoldDB" id="A0A9P8L616"/>
<comment type="similarity">
    <text evidence="1">Belongs to the universal ribosomal protein uL23 family.</text>
</comment>
<evidence type="ECO:0000256" key="3">
    <source>
        <dbReference type="ARBA" id="ARBA00023274"/>
    </source>
</evidence>
<dbReference type="Gene3D" id="3.30.70.330">
    <property type="match status" value="1"/>
</dbReference>
<proteinExistence type="inferred from homology"/>
<dbReference type="InterPro" id="IPR012677">
    <property type="entry name" value="Nucleotide-bd_a/b_plait_sf"/>
</dbReference>
<evidence type="ECO:0000313" key="7">
    <source>
        <dbReference type="Proteomes" id="UP000698800"/>
    </source>
</evidence>
<dbReference type="InterPro" id="IPR013025">
    <property type="entry name" value="Ribosomal_uL23-like"/>
</dbReference>
<evidence type="ECO:0000313" key="6">
    <source>
        <dbReference type="EMBL" id="KAH0545535.1"/>
    </source>
</evidence>
<evidence type="ECO:0000256" key="4">
    <source>
        <dbReference type="ARBA" id="ARBA00039977"/>
    </source>
</evidence>
<reference evidence="6" key="1">
    <citation type="submission" date="2021-03" db="EMBL/GenBank/DDBJ databases">
        <title>Comparative genomics and phylogenomic investigation of the class Geoglossomycetes provide insights into ecological specialization and systematics.</title>
        <authorList>
            <person name="Melie T."/>
            <person name="Pirro S."/>
            <person name="Miller A.N."/>
            <person name="Quandt A."/>
        </authorList>
    </citation>
    <scope>NUCLEOTIDE SEQUENCE</scope>
    <source>
        <strain evidence="6">GBOQ0MN5Z8</strain>
    </source>
</reference>
<comment type="caution">
    <text evidence="6">The sequence shown here is derived from an EMBL/GenBank/DDBJ whole genome shotgun (WGS) entry which is preliminary data.</text>
</comment>
<evidence type="ECO:0000256" key="2">
    <source>
        <dbReference type="ARBA" id="ARBA00022980"/>
    </source>
</evidence>
<keyword evidence="3" id="KW-0687">Ribonucleoprotein</keyword>
<dbReference type="Proteomes" id="UP000698800">
    <property type="component" value="Unassembled WGS sequence"/>
</dbReference>
<evidence type="ECO:0000256" key="5">
    <source>
        <dbReference type="SAM" id="MobiDB-lite"/>
    </source>
</evidence>
<dbReference type="GO" id="GO:0005762">
    <property type="term" value="C:mitochondrial large ribosomal subunit"/>
    <property type="evidence" value="ECO:0007669"/>
    <property type="project" value="TreeGrafter"/>
</dbReference>
<name>A0A9P8L616_9PEZI</name>
<dbReference type="GO" id="GO:0032543">
    <property type="term" value="P:mitochondrial translation"/>
    <property type="evidence" value="ECO:0007669"/>
    <property type="project" value="TreeGrafter"/>
</dbReference>
<keyword evidence="2" id="KW-0689">Ribosomal protein</keyword>
<evidence type="ECO:0000256" key="1">
    <source>
        <dbReference type="ARBA" id="ARBA00006700"/>
    </source>
</evidence>
<dbReference type="SUPFAM" id="SSF54189">
    <property type="entry name" value="Ribosomal proteins S24e, L23 and L15e"/>
    <property type="match status" value="1"/>
</dbReference>
<dbReference type="EMBL" id="JAGHQL010000004">
    <property type="protein sequence ID" value="KAH0545535.1"/>
    <property type="molecule type" value="Genomic_DNA"/>
</dbReference>
<gene>
    <name evidence="6" type="ORF">FGG08_000366</name>
</gene>
<feature type="compositionally biased region" description="Basic and acidic residues" evidence="5">
    <location>
        <begin position="130"/>
        <end position="150"/>
    </location>
</feature>